<feature type="compositionally biased region" description="Pro residues" evidence="1">
    <location>
        <begin position="293"/>
        <end position="304"/>
    </location>
</feature>
<dbReference type="eggNOG" id="COG2321">
    <property type="taxonomic scope" value="Bacteria"/>
</dbReference>
<reference evidence="3 4" key="2">
    <citation type="journal article" date="2010" name="Stand. Genomic Sci.">
        <title>Complete genome sequence of Nakamurella multipartita type strain (Y-104).</title>
        <authorList>
            <person name="Tice H."/>
            <person name="Mayilraj S."/>
            <person name="Sims D."/>
            <person name="Lapidus A."/>
            <person name="Nolan M."/>
            <person name="Lucas S."/>
            <person name="Glavina Del Rio T."/>
            <person name="Copeland A."/>
            <person name="Cheng J.F."/>
            <person name="Meincke L."/>
            <person name="Bruce D."/>
            <person name="Goodwin L."/>
            <person name="Pitluck S."/>
            <person name="Ivanova N."/>
            <person name="Mavromatis K."/>
            <person name="Ovchinnikova G."/>
            <person name="Pati A."/>
            <person name="Chen A."/>
            <person name="Palaniappan K."/>
            <person name="Land M."/>
            <person name="Hauser L."/>
            <person name="Chang Y.J."/>
            <person name="Jeffries C.D."/>
            <person name="Detter J.C."/>
            <person name="Brettin T."/>
            <person name="Rohde M."/>
            <person name="Goker M."/>
            <person name="Bristow J."/>
            <person name="Eisen J.A."/>
            <person name="Markowitz V."/>
            <person name="Hugenholtz P."/>
            <person name="Kyrpides N.C."/>
            <person name="Klenk H.P."/>
            <person name="Chen F."/>
        </authorList>
    </citation>
    <scope>NUCLEOTIDE SEQUENCE [LARGE SCALE GENOMIC DNA]</scope>
    <source>
        <strain evidence="4">ATCC 700099 / DSM 44233 / CIP 104796 / JCM 9543 / NBRC 105858 / Y-104</strain>
    </source>
</reference>
<dbReference type="RefSeq" id="WP_015749791.1">
    <property type="nucleotide sequence ID" value="NC_013235.1"/>
</dbReference>
<keyword evidence="4" id="KW-1185">Reference proteome</keyword>
<feature type="chain" id="PRO_5002993880" description="Metalloprotease-like protein" evidence="2">
    <location>
        <begin position="23"/>
        <end position="304"/>
    </location>
</feature>
<evidence type="ECO:0008006" key="5">
    <source>
        <dbReference type="Google" id="ProtNLM"/>
    </source>
</evidence>
<reference evidence="4" key="1">
    <citation type="submission" date="2009-09" db="EMBL/GenBank/DDBJ databases">
        <title>The complete genome of Nakamurella multipartita DSM 44233.</title>
        <authorList>
            <consortium name="US DOE Joint Genome Institute (JGI-PGF)"/>
            <person name="Lucas S."/>
            <person name="Copeland A."/>
            <person name="Lapidus A."/>
            <person name="Glavina del Rio T."/>
            <person name="Dalin E."/>
            <person name="Tice H."/>
            <person name="Bruce D."/>
            <person name="Goodwin L."/>
            <person name="Pitluck S."/>
            <person name="Kyrpides N."/>
            <person name="Mavromatis K."/>
            <person name="Ivanova N."/>
            <person name="Ovchinnikova G."/>
            <person name="Sims D."/>
            <person name="Meincke L."/>
            <person name="Brettin T."/>
            <person name="Detter J.C."/>
            <person name="Han C."/>
            <person name="Larimer F."/>
            <person name="Land M."/>
            <person name="Hauser L."/>
            <person name="Markowitz V."/>
            <person name="Cheng J.-F."/>
            <person name="Hugenholtz P."/>
            <person name="Woyke T."/>
            <person name="Wu D."/>
            <person name="Klenk H.-P."/>
            <person name="Eisen J.A."/>
        </authorList>
    </citation>
    <scope>NUCLEOTIDE SEQUENCE [LARGE SCALE GENOMIC DNA]</scope>
    <source>
        <strain evidence="4">ATCC 700099 / DSM 44233 / CIP 104796 / JCM 9543 / NBRC 105858 / Y-104</strain>
    </source>
</reference>
<feature type="region of interest" description="Disordered" evidence="1">
    <location>
        <begin position="275"/>
        <end position="304"/>
    </location>
</feature>
<dbReference type="KEGG" id="nml:Namu_4701"/>
<dbReference type="SUPFAM" id="SSF55486">
    <property type="entry name" value="Metalloproteases ('zincins'), catalytic domain"/>
    <property type="match status" value="1"/>
</dbReference>
<evidence type="ECO:0000313" key="3">
    <source>
        <dbReference type="EMBL" id="ACV80977.1"/>
    </source>
</evidence>
<dbReference type="PROSITE" id="PS51257">
    <property type="entry name" value="PROKAR_LIPOPROTEIN"/>
    <property type="match status" value="1"/>
</dbReference>
<dbReference type="InParanoid" id="C8X7X4"/>
<accession>C8X7X4</accession>
<feature type="region of interest" description="Disordered" evidence="1">
    <location>
        <begin position="32"/>
        <end position="70"/>
    </location>
</feature>
<dbReference type="Proteomes" id="UP000002218">
    <property type="component" value="Chromosome"/>
</dbReference>
<feature type="signal peptide" evidence="2">
    <location>
        <begin position="1"/>
        <end position="22"/>
    </location>
</feature>
<keyword evidence="2" id="KW-0732">Signal</keyword>
<dbReference type="EMBL" id="CP001737">
    <property type="protein sequence ID" value="ACV80977.1"/>
    <property type="molecule type" value="Genomic_DNA"/>
</dbReference>
<dbReference type="AlphaFoldDB" id="C8X7X4"/>
<organism evidence="3 4">
    <name type="scientific">Nakamurella multipartita (strain ATCC 700099 / DSM 44233 / CIP 104796 / JCM 9543 / NBRC 105858 / Y-104)</name>
    <name type="common">Microsphaera multipartita</name>
    <dbReference type="NCBI Taxonomy" id="479431"/>
    <lineage>
        <taxon>Bacteria</taxon>
        <taxon>Bacillati</taxon>
        <taxon>Actinomycetota</taxon>
        <taxon>Actinomycetes</taxon>
        <taxon>Nakamurellales</taxon>
        <taxon>Nakamurellaceae</taxon>
        <taxon>Nakamurella</taxon>
    </lineage>
</organism>
<evidence type="ECO:0000256" key="2">
    <source>
        <dbReference type="SAM" id="SignalP"/>
    </source>
</evidence>
<evidence type="ECO:0000313" key="4">
    <source>
        <dbReference type="Proteomes" id="UP000002218"/>
    </source>
</evidence>
<name>C8X7X4_NAKMY</name>
<dbReference type="HOGENOM" id="CLU_079614_0_0_11"/>
<sequence length="304" mass="31125" precursor="true">MRISVRTAVTAAAASGLVFVLAACGGVTGTAAVGQGAAGPTTSTATTTTKSSSSSPRTTPTTSRSTATATDLTLDSGVTIEELKGDIDGAQTVVDGYWTAHWSDFYTGTYTPPTVVGLYDGTDPDTAPQCGGEPLEAYNAFYCPDNDSVAWDASLLVNGADQIGDSWVYLVIAHEWGHAIQARLDSSLVAQAQELQADCLGAAALYGAVADGTLEFDAGDEQELVTSLSALSDQMPWTMTADHGDAFQRVQWFTLGRNGGVNACHDVLVDPSASTAPSTIDVDPSTVPTSAIVPPPTGGPGPTG</sequence>
<proteinExistence type="predicted"/>
<dbReference type="STRING" id="479431.Namu_4701"/>
<protein>
    <recommendedName>
        <fullName evidence="5">Metalloprotease-like protein</fullName>
    </recommendedName>
</protein>
<dbReference type="Pfam" id="PF04228">
    <property type="entry name" value="Zn_peptidase"/>
    <property type="match status" value="1"/>
</dbReference>
<evidence type="ECO:0000256" key="1">
    <source>
        <dbReference type="SAM" id="MobiDB-lite"/>
    </source>
</evidence>
<dbReference type="InterPro" id="IPR007343">
    <property type="entry name" value="Uncharacterised_pept_Zn_put"/>
</dbReference>
<gene>
    <name evidence="3" type="ordered locus">Namu_4701</name>
</gene>